<dbReference type="GO" id="GO:0032259">
    <property type="term" value="P:methylation"/>
    <property type="evidence" value="ECO:0007669"/>
    <property type="project" value="UniProtKB-KW"/>
</dbReference>
<evidence type="ECO:0000259" key="1">
    <source>
        <dbReference type="Pfam" id="PF08241"/>
    </source>
</evidence>
<dbReference type="InterPro" id="IPR029063">
    <property type="entry name" value="SAM-dependent_MTases_sf"/>
</dbReference>
<dbReference type="GO" id="GO:0008757">
    <property type="term" value="F:S-adenosylmethionine-dependent methyltransferase activity"/>
    <property type="evidence" value="ECO:0007669"/>
    <property type="project" value="InterPro"/>
</dbReference>
<protein>
    <submittedName>
        <fullName evidence="2">Ubiquinone/menaquinone biosynthesis C-methylase UbiE</fullName>
    </submittedName>
</protein>
<dbReference type="CDD" id="cd02440">
    <property type="entry name" value="AdoMet_MTases"/>
    <property type="match status" value="1"/>
</dbReference>
<evidence type="ECO:0000313" key="2">
    <source>
        <dbReference type="EMBL" id="MBB6447367.1"/>
    </source>
</evidence>
<evidence type="ECO:0000313" key="3">
    <source>
        <dbReference type="Proteomes" id="UP000531594"/>
    </source>
</evidence>
<organism evidence="2 3">
    <name type="scientific">Bacillus benzoevorans</name>
    <dbReference type="NCBI Taxonomy" id="1456"/>
    <lineage>
        <taxon>Bacteria</taxon>
        <taxon>Bacillati</taxon>
        <taxon>Bacillota</taxon>
        <taxon>Bacilli</taxon>
        <taxon>Bacillales</taxon>
        <taxon>Bacillaceae</taxon>
        <taxon>Bacillus</taxon>
    </lineage>
</organism>
<dbReference type="Pfam" id="PF08241">
    <property type="entry name" value="Methyltransf_11"/>
    <property type="match status" value="1"/>
</dbReference>
<proteinExistence type="predicted"/>
<keyword evidence="2" id="KW-0830">Ubiquinone</keyword>
<comment type="caution">
    <text evidence="2">The sequence shown here is derived from an EMBL/GenBank/DDBJ whole genome shotgun (WGS) entry which is preliminary data.</text>
</comment>
<accession>A0A7X0HUY7</accession>
<name>A0A7X0HUY7_9BACI</name>
<dbReference type="InterPro" id="IPR013216">
    <property type="entry name" value="Methyltransf_11"/>
</dbReference>
<keyword evidence="3" id="KW-1185">Reference proteome</keyword>
<dbReference type="AlphaFoldDB" id="A0A7X0HUY7"/>
<keyword evidence="2" id="KW-0808">Transferase</keyword>
<dbReference type="EMBL" id="JACHGK010000020">
    <property type="protein sequence ID" value="MBB6447367.1"/>
    <property type="molecule type" value="Genomic_DNA"/>
</dbReference>
<dbReference type="SUPFAM" id="SSF53335">
    <property type="entry name" value="S-adenosyl-L-methionine-dependent methyltransferases"/>
    <property type="match status" value="1"/>
</dbReference>
<gene>
    <name evidence="2" type="ORF">HNR53_004047</name>
</gene>
<dbReference type="Gene3D" id="3.40.50.150">
    <property type="entry name" value="Vaccinia Virus protein VP39"/>
    <property type="match status" value="1"/>
</dbReference>
<feature type="domain" description="Methyltransferase type 11" evidence="1">
    <location>
        <begin position="67"/>
        <end position="162"/>
    </location>
</feature>
<keyword evidence="2" id="KW-0489">Methyltransferase</keyword>
<sequence>MELIKSRFFTNNDEQNSECFFPLPAPWWSRPFEYHWAIQFTDKDQVVLDAATGICHPFKFAIADICKEVHACDLDMRILSKDKILKDVEVEFGSKQRNIIQKGKYFERIQFLRANLGSIPYMDEKFDRVFCISVLEHLDKETLINAFKEFKRILKPDGKIVVTFDYPIIDLNFLATIIEGLGLKFSGEIDVSLPKDALFTDLYQPRLYCFRAVIEKIKKTGNEVIEELRGNNYSSTKTS</sequence>
<reference evidence="2 3" key="1">
    <citation type="submission" date="2020-08" db="EMBL/GenBank/DDBJ databases">
        <title>Genomic Encyclopedia of Type Strains, Phase IV (KMG-IV): sequencing the most valuable type-strain genomes for metagenomic binning, comparative biology and taxonomic classification.</title>
        <authorList>
            <person name="Goeker M."/>
        </authorList>
    </citation>
    <scope>NUCLEOTIDE SEQUENCE [LARGE SCALE GENOMIC DNA]</scope>
    <source>
        <strain evidence="2 3">DSM 5391</strain>
    </source>
</reference>
<dbReference type="Proteomes" id="UP000531594">
    <property type="component" value="Unassembled WGS sequence"/>
</dbReference>
<dbReference type="RefSeq" id="WP_184529237.1">
    <property type="nucleotide sequence ID" value="NZ_JACHGK010000020.1"/>
</dbReference>